<accession>A0A2I1IQ42</accession>
<evidence type="ECO:0000313" key="3">
    <source>
        <dbReference type="Proteomes" id="UP000235122"/>
    </source>
</evidence>
<dbReference type="AlphaFoldDB" id="A0A2I1IQ42"/>
<dbReference type="Gene3D" id="3.30.420.10">
    <property type="entry name" value="Ribonuclease H-like superfamily/Ribonuclease H"/>
    <property type="match status" value="1"/>
</dbReference>
<sequence>MPESAGKRLPDRLTRLIAVHTLLTSVGPAEVVITVTIKNGDMSTRIDEPVSLQDELPMIVLRRFAEAVSWGQPAAVRISACRVADEIRSYEGSFPNITLVDGTDPVASKLGAEVRKQAGEWAAQNAEHLRELAKAQARRKKFEDALVKPLVVVATDGSVGRGNPEGSWAWIDSLGGGNGDLYTGDIVECELWAIIRAIRAHPNTRLRLITDSQVSVKLVESRLSPQARRERASGNFQIPTVPGISQDASTLADKAAQIIEAHVGVVSLEWVRAHPEQPTSLAEYMNEGADTAAVLVRRRLSDPLLANREDVRARVRAVAGATVADYRRSL</sequence>
<feature type="domain" description="RNase H type-1" evidence="1">
    <location>
        <begin position="151"/>
        <end position="294"/>
    </location>
</feature>
<organism evidence="2 3">
    <name type="scientific">Winkia neuii</name>
    <dbReference type="NCBI Taxonomy" id="33007"/>
    <lineage>
        <taxon>Bacteria</taxon>
        <taxon>Bacillati</taxon>
        <taxon>Actinomycetota</taxon>
        <taxon>Actinomycetes</taxon>
        <taxon>Actinomycetales</taxon>
        <taxon>Actinomycetaceae</taxon>
        <taxon>Winkia</taxon>
    </lineage>
</organism>
<gene>
    <name evidence="2" type="ORF">CYJ19_01235</name>
</gene>
<evidence type="ECO:0000313" key="2">
    <source>
        <dbReference type="EMBL" id="PKY73241.1"/>
    </source>
</evidence>
<comment type="caution">
    <text evidence="2">The sequence shown here is derived from an EMBL/GenBank/DDBJ whole genome shotgun (WGS) entry which is preliminary data.</text>
</comment>
<proteinExistence type="predicted"/>
<dbReference type="InterPro" id="IPR036397">
    <property type="entry name" value="RNaseH_sf"/>
</dbReference>
<dbReference type="InterPro" id="IPR012337">
    <property type="entry name" value="RNaseH-like_sf"/>
</dbReference>
<dbReference type="InterPro" id="IPR002156">
    <property type="entry name" value="RNaseH_domain"/>
</dbReference>
<dbReference type="SUPFAM" id="SSF53098">
    <property type="entry name" value="Ribonuclease H-like"/>
    <property type="match status" value="1"/>
</dbReference>
<dbReference type="Proteomes" id="UP000235122">
    <property type="component" value="Unassembled WGS sequence"/>
</dbReference>
<dbReference type="GO" id="GO:0004523">
    <property type="term" value="F:RNA-DNA hybrid ribonuclease activity"/>
    <property type="evidence" value="ECO:0007669"/>
    <property type="project" value="InterPro"/>
</dbReference>
<reference evidence="2 3" key="1">
    <citation type="submission" date="2017-12" db="EMBL/GenBank/DDBJ databases">
        <title>Phylogenetic diversity of female urinary microbiome.</title>
        <authorList>
            <person name="Thomas-White K."/>
            <person name="Wolfe A.J."/>
        </authorList>
    </citation>
    <scope>NUCLEOTIDE SEQUENCE [LARGE SCALE GENOMIC DNA]</scope>
    <source>
        <strain evidence="2 3">UMB0402</strain>
    </source>
</reference>
<evidence type="ECO:0000259" key="1">
    <source>
        <dbReference type="Pfam" id="PF00075"/>
    </source>
</evidence>
<keyword evidence="3" id="KW-1185">Reference proteome</keyword>
<dbReference type="Pfam" id="PF00075">
    <property type="entry name" value="RNase_H"/>
    <property type="match status" value="1"/>
</dbReference>
<dbReference type="RefSeq" id="WP_024330726.1">
    <property type="nucleotide sequence ID" value="NZ_JASOXK010000001.1"/>
</dbReference>
<dbReference type="GeneID" id="35866198"/>
<protein>
    <recommendedName>
        <fullName evidence="1">RNase H type-1 domain-containing protein</fullName>
    </recommendedName>
</protein>
<name>A0A2I1IQ42_9ACTO</name>
<dbReference type="GO" id="GO:0003676">
    <property type="term" value="F:nucleic acid binding"/>
    <property type="evidence" value="ECO:0007669"/>
    <property type="project" value="InterPro"/>
</dbReference>
<dbReference type="EMBL" id="PKKO01000001">
    <property type="protein sequence ID" value="PKY73241.1"/>
    <property type="molecule type" value="Genomic_DNA"/>
</dbReference>
<dbReference type="STRING" id="33007.HMPREF3198_00884"/>